<dbReference type="GO" id="GO:0005829">
    <property type="term" value="C:cytosol"/>
    <property type="evidence" value="ECO:0007669"/>
    <property type="project" value="TreeGrafter"/>
</dbReference>
<reference evidence="11 12" key="1">
    <citation type="submission" date="2016-08" db="EMBL/GenBank/DDBJ databases">
        <title>Identification and validation of antigenic proteins from Pajaroellobacter abortibovis using de-novo genome sequence assembly and reverse vaccinology.</title>
        <authorList>
            <person name="Welly B.T."/>
            <person name="Miller M.R."/>
            <person name="Stott J.L."/>
            <person name="Blanchard M.T."/>
            <person name="Islas-Trejo A.D."/>
            <person name="O'Rourke S.M."/>
            <person name="Young A.E."/>
            <person name="Medrano J.F."/>
            <person name="Van Eenennaam A.L."/>
        </authorList>
    </citation>
    <scope>NUCLEOTIDE SEQUENCE [LARGE SCALE GENOMIC DNA]</scope>
    <source>
        <strain evidence="11 12">BTF92-0548A/99-0131</strain>
    </source>
</reference>
<feature type="domain" description="Shikimate dehydrogenase substrate binding N-terminal" evidence="9">
    <location>
        <begin position="251"/>
        <end position="332"/>
    </location>
</feature>
<feature type="binding site" evidence="7">
    <location>
        <position position="306"/>
    </location>
    <ligand>
        <name>shikimate</name>
        <dbReference type="ChEBI" id="CHEBI:36208"/>
    </ligand>
</feature>
<feature type="domain" description="SDH C-terminal" evidence="10">
    <location>
        <begin position="489"/>
        <end position="512"/>
    </location>
</feature>
<dbReference type="InterPro" id="IPR013785">
    <property type="entry name" value="Aldolase_TIM"/>
</dbReference>
<dbReference type="InterPro" id="IPR001381">
    <property type="entry name" value="DHquinase_I"/>
</dbReference>
<dbReference type="OrthoDB" id="9792692at2"/>
<dbReference type="InterPro" id="IPR022893">
    <property type="entry name" value="Shikimate_DH_fam"/>
</dbReference>
<feature type="binding site" evidence="7">
    <location>
        <begin position="259"/>
        <end position="261"/>
    </location>
    <ligand>
        <name>shikimate</name>
        <dbReference type="ChEBI" id="CHEBI:36208"/>
    </ligand>
</feature>
<evidence type="ECO:0000256" key="3">
    <source>
        <dbReference type="ARBA" id="ARBA00022857"/>
    </source>
</evidence>
<evidence type="ECO:0000256" key="4">
    <source>
        <dbReference type="ARBA" id="ARBA00023002"/>
    </source>
</evidence>
<dbReference type="AlphaFoldDB" id="A0A1L6MZ64"/>
<evidence type="ECO:0000259" key="8">
    <source>
        <dbReference type="Pfam" id="PF01488"/>
    </source>
</evidence>
<dbReference type="PANTHER" id="PTHR21089">
    <property type="entry name" value="SHIKIMATE DEHYDROGENASE"/>
    <property type="match status" value="1"/>
</dbReference>
<dbReference type="InterPro" id="IPR006151">
    <property type="entry name" value="Shikm_DH/Glu-tRNA_Rdtase"/>
</dbReference>
<organism evidence="11 12">
    <name type="scientific">Pajaroellobacter abortibovis</name>
    <dbReference type="NCBI Taxonomy" id="1882918"/>
    <lineage>
        <taxon>Bacteria</taxon>
        <taxon>Pseudomonadati</taxon>
        <taxon>Myxococcota</taxon>
        <taxon>Polyangia</taxon>
        <taxon>Polyangiales</taxon>
        <taxon>Polyangiaceae</taxon>
    </lineage>
</organism>
<dbReference type="InterPro" id="IPR036291">
    <property type="entry name" value="NAD(P)-bd_dom_sf"/>
</dbReference>
<feature type="binding site" evidence="7">
    <location>
        <begin position="372"/>
        <end position="376"/>
    </location>
    <ligand>
        <name>NADP(+)</name>
        <dbReference type="ChEBI" id="CHEBI:58349"/>
    </ligand>
</feature>
<comment type="similarity">
    <text evidence="7">Belongs to the shikimate dehydrogenase family.</text>
</comment>
<evidence type="ECO:0000313" key="11">
    <source>
        <dbReference type="EMBL" id="APS00707.1"/>
    </source>
</evidence>
<keyword evidence="7" id="KW-0028">Amino-acid biosynthesis</keyword>
<dbReference type="Pfam" id="PF18317">
    <property type="entry name" value="SDH_C"/>
    <property type="match status" value="1"/>
</dbReference>
<evidence type="ECO:0000256" key="5">
    <source>
        <dbReference type="ARBA" id="ARBA00023141"/>
    </source>
</evidence>
<dbReference type="SUPFAM" id="SSF53223">
    <property type="entry name" value="Aminoacid dehydrogenase-like, N-terminal domain"/>
    <property type="match status" value="1"/>
</dbReference>
<accession>A0A1L6MZ64</accession>
<feature type="active site" description="Proton acceptor" evidence="7">
    <location>
        <position position="310"/>
    </location>
</feature>
<dbReference type="KEGG" id="pabo:BCY86_08470"/>
<dbReference type="STRING" id="1882918.BCY86_08470"/>
<comment type="function">
    <text evidence="7">Involved in the biosynthesis of the chorismate, which leads to the biosynthesis of aromatic amino acids. Catalyzes the reversible NADPH linked reduction of 3-dehydroshikimate (DHSA) to yield shikimate (SA).</text>
</comment>
<dbReference type="EMBL" id="CP016908">
    <property type="protein sequence ID" value="APS00707.1"/>
    <property type="molecule type" value="Genomic_DNA"/>
</dbReference>
<dbReference type="Proteomes" id="UP000185544">
    <property type="component" value="Chromosome"/>
</dbReference>
<dbReference type="GO" id="GO:0008652">
    <property type="term" value="P:amino acid biosynthetic process"/>
    <property type="evidence" value="ECO:0007669"/>
    <property type="project" value="UniProtKB-KW"/>
</dbReference>
<comment type="pathway">
    <text evidence="1 7">Metabolic intermediate biosynthesis; chorismate biosynthesis; chorismate from D-erythrose 4-phosphate and phosphoenolpyruvate: step 4/7.</text>
</comment>
<dbReference type="Gene3D" id="3.20.20.70">
    <property type="entry name" value="Aldolase class I"/>
    <property type="match status" value="1"/>
</dbReference>
<dbReference type="UniPathway" id="UPA00053">
    <property type="reaction ID" value="UER00087"/>
</dbReference>
<dbReference type="GO" id="GO:0019632">
    <property type="term" value="P:shikimate metabolic process"/>
    <property type="evidence" value="ECO:0007669"/>
    <property type="project" value="TreeGrafter"/>
</dbReference>
<feature type="domain" description="Quinate/shikimate 5-dehydrogenase/glutamyl-tRNA reductase" evidence="8">
    <location>
        <begin position="361"/>
        <end position="432"/>
    </location>
</feature>
<evidence type="ECO:0000256" key="2">
    <source>
        <dbReference type="ARBA" id="ARBA00012962"/>
    </source>
</evidence>
<dbReference type="GO" id="GO:0050661">
    <property type="term" value="F:NADP binding"/>
    <property type="evidence" value="ECO:0007669"/>
    <property type="project" value="TreeGrafter"/>
</dbReference>
<evidence type="ECO:0000256" key="6">
    <source>
        <dbReference type="ARBA" id="ARBA00049442"/>
    </source>
</evidence>
<dbReference type="Gene3D" id="3.40.50.720">
    <property type="entry name" value="NAD(P)-binding Rossmann-like Domain"/>
    <property type="match status" value="1"/>
</dbReference>
<keyword evidence="3 7" id="KW-0521">NADP</keyword>
<feature type="binding site" evidence="7">
    <location>
        <position position="331"/>
    </location>
    <ligand>
        <name>shikimate</name>
        <dbReference type="ChEBI" id="CHEBI:36208"/>
    </ligand>
</feature>
<dbReference type="Pfam" id="PF01488">
    <property type="entry name" value="Shikimate_DH"/>
    <property type="match status" value="1"/>
</dbReference>
<proteinExistence type="inferred from homology"/>
<protein>
    <recommendedName>
        <fullName evidence="2 7">Shikimate dehydrogenase (NADP(+))</fullName>
        <shortName evidence="7">SDH</shortName>
        <ecNumber evidence="2 7">1.1.1.25</ecNumber>
    </recommendedName>
</protein>
<dbReference type="Gene3D" id="3.40.50.10860">
    <property type="entry name" value="Leucine Dehydrogenase, chain A, domain 1"/>
    <property type="match status" value="1"/>
</dbReference>
<dbReference type="SUPFAM" id="SSF51735">
    <property type="entry name" value="NAD(P)-binding Rossmann-fold domains"/>
    <property type="match status" value="1"/>
</dbReference>
<evidence type="ECO:0000256" key="7">
    <source>
        <dbReference type="HAMAP-Rule" id="MF_00222"/>
    </source>
</evidence>
<dbReference type="GO" id="GO:0009073">
    <property type="term" value="P:aromatic amino acid family biosynthetic process"/>
    <property type="evidence" value="ECO:0007669"/>
    <property type="project" value="UniProtKB-KW"/>
</dbReference>
<feature type="binding site" evidence="7">
    <location>
        <position position="459"/>
    </location>
    <ligand>
        <name>NADP(+)</name>
        <dbReference type="ChEBI" id="CHEBI:58349"/>
    </ligand>
</feature>
<dbReference type="CDD" id="cd00502">
    <property type="entry name" value="DHQase_I"/>
    <property type="match status" value="1"/>
</dbReference>
<feature type="binding site" evidence="7">
    <location>
        <position position="482"/>
    </location>
    <ligand>
        <name>NADP(+)</name>
        <dbReference type="ChEBI" id="CHEBI:58349"/>
    </ligand>
</feature>
<keyword evidence="4 7" id="KW-0560">Oxidoreductase</keyword>
<name>A0A1L6MZ64_9BACT</name>
<comment type="subunit">
    <text evidence="7">Homodimer.</text>
</comment>
<dbReference type="Pfam" id="PF01487">
    <property type="entry name" value="DHquinase_I"/>
    <property type="match status" value="1"/>
</dbReference>
<dbReference type="GO" id="GO:0003855">
    <property type="term" value="F:3-dehydroquinate dehydratase activity"/>
    <property type="evidence" value="ECO:0007669"/>
    <property type="project" value="InterPro"/>
</dbReference>
<dbReference type="Pfam" id="PF08501">
    <property type="entry name" value="Shikimate_dh_N"/>
    <property type="match status" value="1"/>
</dbReference>
<sequence length="520" mass="57559">MAGICCVSTHHTLKEVIEDTEVFHLLTRPSQCGFFFELRLERYQDITLHLLEEVFSHYPPHRLVITWGGTDRRRGALHFNIKEGEGRKWIQAFHRAGVGFLDIDFTLLKQVGFTRSDLLPSSSTTQLIVSHHEWMAGLPLDALRTLRQEAEGQGADVVKIALTPLGFLDALPLLQLMKEEGQWKRPLIGIAMGEKGAWSRLLGPQFPHSPPFTYASLIGSQGTAPGQLTWLEFETIYRYFELSPATKVYGIIGDPVAHSLSPLLHNSAFAATGFPGIYIPFHLTEDPVWFMKEFAPLIPIQGLSITIPHKIRSLSACTLANDLSHNIGAINTALFAPESGWTGFNTDATAAIASLEEALEGTLAGKTVLVIGAGGVARSVAFPLQKQGARVIICSRHPDKSMLLARDIGAEWIPFELACSGQCQAQVIIHATPIGMAPHTEEIPIPLDSFPPQTLLFDLVYHPVKTAWLRQGERRGHPILYGYTHFLKQGASQFKYFTGLEAPLEIMEQVIRNSLQLGRD</sequence>
<evidence type="ECO:0000259" key="10">
    <source>
        <dbReference type="Pfam" id="PF18317"/>
    </source>
</evidence>
<dbReference type="EC" id="1.1.1.25" evidence="2 7"/>
<dbReference type="SUPFAM" id="SSF51569">
    <property type="entry name" value="Aldolase"/>
    <property type="match status" value="1"/>
</dbReference>
<dbReference type="PANTHER" id="PTHR21089:SF1">
    <property type="entry name" value="BIFUNCTIONAL 3-DEHYDROQUINATE DEHYDRATASE_SHIKIMATE DEHYDROGENASE, CHLOROPLASTIC"/>
    <property type="match status" value="1"/>
</dbReference>
<dbReference type="GO" id="GO:0004764">
    <property type="term" value="F:shikimate 3-dehydrogenase (NADP+) activity"/>
    <property type="evidence" value="ECO:0007669"/>
    <property type="project" value="UniProtKB-UniRule"/>
</dbReference>
<dbReference type="InterPro" id="IPR041121">
    <property type="entry name" value="SDH_C"/>
</dbReference>
<dbReference type="InterPro" id="IPR046346">
    <property type="entry name" value="Aminoacid_DH-like_N_sf"/>
</dbReference>
<dbReference type="RefSeq" id="WP_075277376.1">
    <property type="nucleotide sequence ID" value="NZ_CP016908.1"/>
</dbReference>
<comment type="caution">
    <text evidence="7">Lacks conserved residue(s) required for the propagation of feature annotation.</text>
</comment>
<feature type="binding site" evidence="7">
    <location>
        <position position="461"/>
    </location>
    <ligand>
        <name>shikimate</name>
        <dbReference type="ChEBI" id="CHEBI:36208"/>
    </ligand>
</feature>
<comment type="catalytic activity">
    <reaction evidence="6 7">
        <text>shikimate + NADP(+) = 3-dehydroshikimate + NADPH + H(+)</text>
        <dbReference type="Rhea" id="RHEA:17737"/>
        <dbReference type="ChEBI" id="CHEBI:15378"/>
        <dbReference type="ChEBI" id="CHEBI:16630"/>
        <dbReference type="ChEBI" id="CHEBI:36208"/>
        <dbReference type="ChEBI" id="CHEBI:57783"/>
        <dbReference type="ChEBI" id="CHEBI:58349"/>
        <dbReference type="EC" id="1.1.1.25"/>
    </reaction>
</comment>
<feature type="binding site" evidence="7">
    <location>
        <position position="489"/>
    </location>
    <ligand>
        <name>shikimate</name>
        <dbReference type="ChEBI" id="CHEBI:36208"/>
    </ligand>
</feature>
<evidence type="ECO:0000256" key="1">
    <source>
        <dbReference type="ARBA" id="ARBA00004871"/>
    </source>
</evidence>
<gene>
    <name evidence="7" type="primary">aroE</name>
    <name evidence="11" type="ORF">BCY86_08470</name>
</gene>
<dbReference type="InterPro" id="IPR013708">
    <property type="entry name" value="Shikimate_DH-bd_N"/>
</dbReference>
<dbReference type="HAMAP" id="MF_00222">
    <property type="entry name" value="Shikimate_DH_AroE"/>
    <property type="match status" value="1"/>
</dbReference>
<feature type="binding site" evidence="7">
    <location>
        <position position="347"/>
    </location>
    <ligand>
        <name>shikimate</name>
        <dbReference type="ChEBI" id="CHEBI:36208"/>
    </ligand>
</feature>
<evidence type="ECO:0000313" key="12">
    <source>
        <dbReference type="Proteomes" id="UP000185544"/>
    </source>
</evidence>
<keyword evidence="5 7" id="KW-0057">Aromatic amino acid biosynthesis</keyword>
<feature type="binding site" evidence="7">
    <location>
        <position position="322"/>
    </location>
    <ligand>
        <name>NADP(+)</name>
        <dbReference type="ChEBI" id="CHEBI:58349"/>
    </ligand>
</feature>
<dbReference type="GO" id="GO:0009423">
    <property type="term" value="P:chorismate biosynthetic process"/>
    <property type="evidence" value="ECO:0007669"/>
    <property type="project" value="UniProtKB-UniRule"/>
</dbReference>
<keyword evidence="12" id="KW-1185">Reference proteome</keyword>
<dbReference type="CDD" id="cd01065">
    <property type="entry name" value="NAD_bind_Shikimate_DH"/>
    <property type="match status" value="1"/>
</dbReference>
<evidence type="ECO:0000259" key="9">
    <source>
        <dbReference type="Pfam" id="PF08501"/>
    </source>
</evidence>